<dbReference type="OrthoDB" id="10396485at2759"/>
<protein>
    <submittedName>
        <fullName evidence="1">Uncharacterized protein</fullName>
    </submittedName>
</protein>
<accession>A0A1Y1V9U5</accession>
<name>A0A1Y1V9U5_9FUNG</name>
<reference evidence="1 2" key="2">
    <citation type="submission" date="2016-08" db="EMBL/GenBank/DDBJ databases">
        <title>Pervasive Adenine N6-methylation of Active Genes in Fungi.</title>
        <authorList>
            <consortium name="DOE Joint Genome Institute"/>
            <person name="Mondo S.J."/>
            <person name="Dannebaum R.O."/>
            <person name="Kuo R.C."/>
            <person name="Labutti K."/>
            <person name="Haridas S."/>
            <person name="Kuo A."/>
            <person name="Salamov A."/>
            <person name="Ahrendt S.R."/>
            <person name="Lipzen A."/>
            <person name="Sullivan W."/>
            <person name="Andreopoulos W.B."/>
            <person name="Clum A."/>
            <person name="Lindquist E."/>
            <person name="Daum C."/>
            <person name="Ramamoorthy G.K."/>
            <person name="Gryganskyi A."/>
            <person name="Culley D."/>
            <person name="Magnuson J.K."/>
            <person name="James T.Y."/>
            <person name="O'Malley M.A."/>
            <person name="Stajich J.E."/>
            <person name="Spatafora J.W."/>
            <person name="Visel A."/>
            <person name="Grigoriev I.V."/>
        </authorList>
    </citation>
    <scope>NUCLEOTIDE SEQUENCE [LARGE SCALE GENOMIC DNA]</scope>
    <source>
        <strain evidence="2">finn</strain>
    </source>
</reference>
<dbReference type="AlphaFoldDB" id="A0A1Y1V9U5"/>
<keyword evidence="2" id="KW-1185">Reference proteome</keyword>
<sequence length="285" mass="34114">MGKRTYNNGSHVLNSPPLDPFYIEKDSDYHPNLRHYPDYRRLQYDQYKKEFVPKYFQPVPIKSTYQEDYDIIKNEAENFKDLKSINAAKYEQTRDFDDLIKEKNKVKNSNDDIIIDEEITEDCEEVPLKFPLLSIYDTTYNRMAKVNDYPEIERETRELQKQRKNKNKYNKDKLNSVKLLNKKNKSIYVDESSHFSNIIDDSNVCYPYPNFPAPFSIHPIFHSAKDDFNSTYRVFHNNRKFSIPEPDIYKIKRKIFEDEKDVIDNILKKNNFNIRGSVNVNIYNP</sequence>
<evidence type="ECO:0000313" key="1">
    <source>
        <dbReference type="EMBL" id="ORX50693.1"/>
    </source>
</evidence>
<proteinExistence type="predicted"/>
<reference evidence="1 2" key="1">
    <citation type="submission" date="2016-08" db="EMBL/GenBank/DDBJ databases">
        <title>Genomes of anaerobic fungi encode conserved fungal cellulosomes for biomass hydrolysis.</title>
        <authorList>
            <consortium name="DOE Joint Genome Institute"/>
            <person name="Haitjema C.H."/>
            <person name="Gilmore S.P."/>
            <person name="Henske J.K."/>
            <person name="Solomon K.V."/>
            <person name="De Groot R."/>
            <person name="Kuo A."/>
            <person name="Mondo S.J."/>
            <person name="Salamov A.A."/>
            <person name="Labutti K."/>
            <person name="Zhao Z."/>
            <person name="Chiniquy J."/>
            <person name="Barry K."/>
            <person name="Brewer H.M."/>
            <person name="Purvine S.O."/>
            <person name="Wright A.T."/>
            <person name="Boxma B."/>
            <person name="Van Alen T."/>
            <person name="Hackstein J.H."/>
            <person name="Baker S.E."/>
            <person name="Grigoriev I.V."/>
            <person name="O'Malley M.A."/>
        </authorList>
    </citation>
    <scope>NUCLEOTIDE SEQUENCE [LARGE SCALE GENOMIC DNA]</scope>
    <source>
        <strain evidence="2">finn</strain>
    </source>
</reference>
<dbReference type="EMBL" id="MCFH01000020">
    <property type="protein sequence ID" value="ORX50693.1"/>
    <property type="molecule type" value="Genomic_DNA"/>
</dbReference>
<organism evidence="1 2">
    <name type="scientific">Piromyces finnis</name>
    <dbReference type="NCBI Taxonomy" id="1754191"/>
    <lineage>
        <taxon>Eukaryota</taxon>
        <taxon>Fungi</taxon>
        <taxon>Fungi incertae sedis</taxon>
        <taxon>Chytridiomycota</taxon>
        <taxon>Chytridiomycota incertae sedis</taxon>
        <taxon>Neocallimastigomycetes</taxon>
        <taxon>Neocallimastigales</taxon>
        <taxon>Neocallimastigaceae</taxon>
        <taxon>Piromyces</taxon>
    </lineage>
</organism>
<evidence type="ECO:0000313" key="2">
    <source>
        <dbReference type="Proteomes" id="UP000193719"/>
    </source>
</evidence>
<gene>
    <name evidence="1" type="ORF">BCR36DRAFT_412190</name>
</gene>
<dbReference type="Proteomes" id="UP000193719">
    <property type="component" value="Unassembled WGS sequence"/>
</dbReference>
<comment type="caution">
    <text evidence="1">The sequence shown here is derived from an EMBL/GenBank/DDBJ whole genome shotgun (WGS) entry which is preliminary data.</text>
</comment>